<dbReference type="InterPro" id="IPR016181">
    <property type="entry name" value="Acyl_CoA_acyltransferase"/>
</dbReference>
<dbReference type="PANTHER" id="PTHR31438">
    <property type="entry name" value="LYSINE N-ACYLTRANSFERASE C17G9.06C-RELATED"/>
    <property type="match status" value="1"/>
</dbReference>
<dbReference type="SUPFAM" id="SSF55729">
    <property type="entry name" value="Acyl-CoA N-acyltransferases (Nat)"/>
    <property type="match status" value="1"/>
</dbReference>
<name>A0A0C6PE44_BORBO</name>
<dbReference type="GO" id="GO:0019290">
    <property type="term" value="P:siderophore biosynthetic process"/>
    <property type="evidence" value="ECO:0007669"/>
    <property type="project" value="InterPro"/>
</dbReference>
<dbReference type="HOGENOM" id="CLU_039848_5_1_4"/>
<dbReference type="Gene3D" id="3.40.630.30">
    <property type="match status" value="1"/>
</dbReference>
<evidence type="ECO:0000259" key="2">
    <source>
        <dbReference type="SMART" id="SM01006"/>
    </source>
</evidence>
<dbReference type="GO" id="GO:0016410">
    <property type="term" value="F:N-acyltransferase activity"/>
    <property type="evidence" value="ECO:0007669"/>
    <property type="project" value="TreeGrafter"/>
</dbReference>
<accession>A0A0C6PE44</accession>
<evidence type="ECO:0000313" key="4">
    <source>
        <dbReference type="Proteomes" id="UP000007564"/>
    </source>
</evidence>
<sequence length="201" mass="22758">MMTMMATFLDVIDQKARSHYDEGKGLALRSLDPEADAAQLQQWFSMDYARFWSMQDSSVHQVRDFYTALCSSGHAGAWLGLHHGRAAFLVECYDPARDQVGEHYCVRPGDLGMHLLIAPPTEHIPGFSRAVFALVMRFMFDRLHAARVVVEPDVNNTKIHALNLSMGFVYAGLARFREKTASLAFCTRAQFEQAQRQELTQ</sequence>
<dbReference type="Proteomes" id="UP000007564">
    <property type="component" value="Chromosome"/>
</dbReference>
<dbReference type="GeneID" id="93205230"/>
<evidence type="ECO:0000313" key="3">
    <source>
        <dbReference type="EMBL" id="CCJ56435.1"/>
    </source>
</evidence>
<dbReference type="GeneID" id="69602356"/>
<dbReference type="EMBL" id="HE965806">
    <property type="protein sequence ID" value="CCJ56435.1"/>
    <property type="molecule type" value="Genomic_DNA"/>
</dbReference>
<dbReference type="SMR" id="A0A0C6PE44"/>
<gene>
    <name evidence="3" type="primary">alcB</name>
    <name evidence="3" type="ORF">BN112_4521</name>
</gene>
<dbReference type="PANTHER" id="PTHR31438:SF1">
    <property type="entry name" value="LYSINE N-ACYLTRANSFERASE C17G9.06C-RELATED"/>
    <property type="match status" value="1"/>
</dbReference>
<protein>
    <submittedName>
        <fullName evidence="3">Alcaligin biosynthesis protein</fullName>
    </submittedName>
</protein>
<evidence type="ECO:0000256" key="1">
    <source>
        <dbReference type="ARBA" id="ARBA00004924"/>
    </source>
</evidence>
<dbReference type="RefSeq" id="WP_003814014.1">
    <property type="nucleotide sequence ID" value="NC_019382.1"/>
</dbReference>
<proteinExistence type="predicted"/>
<feature type="domain" description="Acyltransferase MbtK/IucB-like conserved" evidence="2">
    <location>
        <begin position="29"/>
        <end position="76"/>
    </location>
</feature>
<dbReference type="OrthoDB" id="9087497at2"/>
<organism evidence="3 4">
    <name type="scientific">Bordetella bronchiseptica 253</name>
    <dbReference type="NCBI Taxonomy" id="568707"/>
    <lineage>
        <taxon>Bacteria</taxon>
        <taxon>Pseudomonadati</taxon>
        <taxon>Pseudomonadota</taxon>
        <taxon>Betaproteobacteria</taxon>
        <taxon>Burkholderiales</taxon>
        <taxon>Alcaligenaceae</taxon>
        <taxon>Bordetella</taxon>
    </lineage>
</organism>
<comment type="pathway">
    <text evidence="1">Siderophore biosynthesis.</text>
</comment>
<dbReference type="InterPro" id="IPR019432">
    <property type="entry name" value="Acyltransferase_MbtK/IucB-like"/>
</dbReference>
<dbReference type="SMART" id="SM01006">
    <property type="entry name" value="AlcB"/>
    <property type="match status" value="1"/>
</dbReference>
<dbReference type="AlphaFoldDB" id="A0A0C6PE44"/>
<dbReference type="Pfam" id="PF13523">
    <property type="entry name" value="Acetyltransf_8"/>
    <property type="match status" value="1"/>
</dbReference>
<dbReference type="KEGG" id="bbh:BN112_4521"/>
<reference evidence="3 4" key="1">
    <citation type="journal article" date="2012" name="BMC Genomics">
        <title>Comparative genomics of the classical Bordetella subspecies: the evolution and exchange of virulence-associated diversity amongst closely related pathogens.</title>
        <authorList>
            <person name="Park J."/>
            <person name="Zhang Y."/>
            <person name="Buboltz A.M."/>
            <person name="Zhang X."/>
            <person name="Schuster S.C."/>
            <person name="Ahuja U."/>
            <person name="Liu M."/>
            <person name="Miller J.F."/>
            <person name="Sebaihia M."/>
            <person name="Bentley S.D."/>
            <person name="Parkhill J."/>
            <person name="Harvill E.T."/>
        </authorList>
    </citation>
    <scope>NUCLEOTIDE SEQUENCE [LARGE SCALE GENOMIC DNA]</scope>
    <source>
        <strain evidence="3 4">253</strain>
    </source>
</reference>